<feature type="transmembrane region" description="Helical" evidence="5">
    <location>
        <begin position="39"/>
        <end position="64"/>
    </location>
</feature>
<keyword evidence="2 5" id="KW-0812">Transmembrane</keyword>
<gene>
    <name evidence="7" type="ORF">ACFSBH_14145</name>
</gene>
<evidence type="ECO:0000256" key="3">
    <source>
        <dbReference type="ARBA" id="ARBA00022989"/>
    </source>
</evidence>
<protein>
    <submittedName>
        <fullName evidence="7">Lipopolysaccharide assembly LapA domain-containing protein</fullName>
    </submittedName>
</protein>
<organism evidence="7 8">
    <name type="scientific">Oceanobacillus luteolus</name>
    <dbReference type="NCBI Taxonomy" id="1274358"/>
    <lineage>
        <taxon>Bacteria</taxon>
        <taxon>Bacillati</taxon>
        <taxon>Bacillota</taxon>
        <taxon>Bacilli</taxon>
        <taxon>Bacillales</taxon>
        <taxon>Bacillaceae</taxon>
        <taxon>Oceanobacillus</taxon>
    </lineage>
</organism>
<name>A0ABW4HUT0_9BACI</name>
<evidence type="ECO:0000256" key="2">
    <source>
        <dbReference type="ARBA" id="ARBA00022692"/>
    </source>
</evidence>
<keyword evidence="8" id="KW-1185">Reference proteome</keyword>
<dbReference type="EMBL" id="JBHUDE010000131">
    <property type="protein sequence ID" value="MFD1608762.1"/>
    <property type="molecule type" value="Genomic_DNA"/>
</dbReference>
<keyword evidence="4 5" id="KW-0472">Membrane</keyword>
<keyword evidence="3 5" id="KW-1133">Transmembrane helix</keyword>
<comment type="caution">
    <text evidence="7">The sequence shown here is derived from an EMBL/GenBank/DDBJ whole genome shotgun (WGS) entry which is preliminary data.</text>
</comment>
<evidence type="ECO:0000256" key="1">
    <source>
        <dbReference type="ARBA" id="ARBA00022475"/>
    </source>
</evidence>
<dbReference type="Pfam" id="PF06305">
    <property type="entry name" value="LapA_dom"/>
    <property type="match status" value="1"/>
</dbReference>
<sequence>MAIKGQGYVILAIVLTILIALFAVINIEPVEVNYFFWSATSPLILVILFSVLMGGIITAVAGMFKIYNMKKQINQLKKQNGTLRDMLIKEGVLAEKIPSLPKGKDPKRELEKYN</sequence>
<proteinExistence type="predicted"/>
<evidence type="ECO:0000259" key="6">
    <source>
        <dbReference type="Pfam" id="PF06305"/>
    </source>
</evidence>
<evidence type="ECO:0000313" key="7">
    <source>
        <dbReference type="EMBL" id="MFD1608762.1"/>
    </source>
</evidence>
<dbReference type="InterPro" id="IPR010445">
    <property type="entry name" value="LapA_dom"/>
</dbReference>
<dbReference type="PANTHER" id="PTHR41335:SF1">
    <property type="entry name" value="MEMBRANE PROTEIN"/>
    <property type="match status" value="1"/>
</dbReference>
<feature type="domain" description="Lipopolysaccharide assembly protein A" evidence="6">
    <location>
        <begin position="26"/>
        <end position="84"/>
    </location>
</feature>
<evidence type="ECO:0000256" key="5">
    <source>
        <dbReference type="SAM" id="Phobius"/>
    </source>
</evidence>
<evidence type="ECO:0000256" key="4">
    <source>
        <dbReference type="ARBA" id="ARBA00023136"/>
    </source>
</evidence>
<dbReference type="RefSeq" id="WP_379598166.1">
    <property type="nucleotide sequence ID" value="NZ_JBHUDE010000131.1"/>
</dbReference>
<evidence type="ECO:0000313" key="8">
    <source>
        <dbReference type="Proteomes" id="UP001597221"/>
    </source>
</evidence>
<dbReference type="Proteomes" id="UP001597221">
    <property type="component" value="Unassembled WGS sequence"/>
</dbReference>
<keyword evidence="1" id="KW-1003">Cell membrane</keyword>
<accession>A0ABW4HUT0</accession>
<reference evidence="8" key="1">
    <citation type="journal article" date="2019" name="Int. J. Syst. Evol. Microbiol.">
        <title>The Global Catalogue of Microorganisms (GCM) 10K type strain sequencing project: providing services to taxonomists for standard genome sequencing and annotation.</title>
        <authorList>
            <consortium name="The Broad Institute Genomics Platform"/>
            <consortium name="The Broad Institute Genome Sequencing Center for Infectious Disease"/>
            <person name="Wu L."/>
            <person name="Ma J."/>
        </authorList>
    </citation>
    <scope>NUCLEOTIDE SEQUENCE [LARGE SCALE GENOMIC DNA]</scope>
    <source>
        <strain evidence="8">CGMCC 1.12376</strain>
    </source>
</reference>
<dbReference type="PANTHER" id="PTHR41335">
    <property type="entry name" value="MEMBRANE PROTEIN-RELATED"/>
    <property type="match status" value="1"/>
</dbReference>
<feature type="transmembrane region" description="Helical" evidence="5">
    <location>
        <begin position="7"/>
        <end position="27"/>
    </location>
</feature>